<dbReference type="Pfam" id="PF13302">
    <property type="entry name" value="Acetyltransf_3"/>
    <property type="match status" value="1"/>
</dbReference>
<evidence type="ECO:0000313" key="2">
    <source>
        <dbReference type="EMBL" id="NGM49825.1"/>
    </source>
</evidence>
<dbReference type="PANTHER" id="PTHR43610">
    <property type="entry name" value="BLL6696 PROTEIN"/>
    <property type="match status" value="1"/>
</dbReference>
<sequence>MNLTIKPLEGRYVRLEPITPDLRDELRGAIDCDPASWEIMSVNGCGEGFEDWWGALLGESDRGERVGFAIRRKSDGKIVGTSSYLNIRRLHKGLEIGSTFLHPDARSGPVNPESKRLLLGHAFDSGVIRVEFMIDVRNARSQAAVEKLGASKEGVLRSHKITWTGHVRDTAVFSITDFDWPGVKQRLEFRLSEDFV</sequence>
<protein>
    <submittedName>
        <fullName evidence="2">GNAT family N-acetyltransferase</fullName>
    </submittedName>
</protein>
<dbReference type="AlphaFoldDB" id="A0A6G4QX56"/>
<dbReference type="Gene3D" id="3.40.630.30">
    <property type="match status" value="1"/>
</dbReference>
<comment type="caution">
    <text evidence="2">The sequence shown here is derived from an EMBL/GenBank/DDBJ whole genome shotgun (WGS) entry which is preliminary data.</text>
</comment>
<dbReference type="PROSITE" id="PS51186">
    <property type="entry name" value="GNAT"/>
    <property type="match status" value="1"/>
</dbReference>
<dbReference type="PANTHER" id="PTHR43610:SF1">
    <property type="entry name" value="N-ACETYLTRANSFERASE DOMAIN-CONTAINING PROTEIN"/>
    <property type="match status" value="1"/>
</dbReference>
<feature type="domain" description="N-acetyltransferase" evidence="1">
    <location>
        <begin position="13"/>
        <end position="179"/>
    </location>
</feature>
<gene>
    <name evidence="2" type="ORF">G5B46_09435</name>
</gene>
<dbReference type="SUPFAM" id="SSF55729">
    <property type="entry name" value="Acyl-CoA N-acyltransferases (Nat)"/>
    <property type="match status" value="1"/>
</dbReference>
<dbReference type="InterPro" id="IPR000182">
    <property type="entry name" value="GNAT_dom"/>
</dbReference>
<accession>A0A6G4QX56</accession>
<keyword evidence="2" id="KW-0808">Transferase</keyword>
<name>A0A6G4QX56_9CAUL</name>
<proteinExistence type="predicted"/>
<reference evidence="2" key="1">
    <citation type="submission" date="2020-02" db="EMBL/GenBank/DDBJ databases">
        <authorList>
            <person name="Gao J."/>
            <person name="Sun J."/>
        </authorList>
    </citation>
    <scope>NUCLEOTIDE SEQUENCE</scope>
    <source>
        <strain evidence="2">602-2</strain>
    </source>
</reference>
<dbReference type="RefSeq" id="WP_165258085.1">
    <property type="nucleotide sequence ID" value="NZ_JAAKGT010000003.1"/>
</dbReference>
<organism evidence="2">
    <name type="scientific">Caulobacter sp. 602-2</name>
    <dbReference type="NCBI Taxonomy" id="2710887"/>
    <lineage>
        <taxon>Bacteria</taxon>
        <taxon>Pseudomonadati</taxon>
        <taxon>Pseudomonadota</taxon>
        <taxon>Alphaproteobacteria</taxon>
        <taxon>Caulobacterales</taxon>
        <taxon>Caulobacteraceae</taxon>
        <taxon>Caulobacter</taxon>
    </lineage>
</organism>
<evidence type="ECO:0000259" key="1">
    <source>
        <dbReference type="PROSITE" id="PS51186"/>
    </source>
</evidence>
<dbReference type="InterPro" id="IPR016181">
    <property type="entry name" value="Acyl_CoA_acyltransferase"/>
</dbReference>
<dbReference type="GO" id="GO:0016747">
    <property type="term" value="F:acyltransferase activity, transferring groups other than amino-acyl groups"/>
    <property type="evidence" value="ECO:0007669"/>
    <property type="project" value="InterPro"/>
</dbReference>
<dbReference type="EMBL" id="JAAKGT010000003">
    <property type="protein sequence ID" value="NGM49825.1"/>
    <property type="molecule type" value="Genomic_DNA"/>
</dbReference>